<proteinExistence type="predicted"/>
<keyword evidence="2" id="KW-1185">Reference proteome</keyword>
<evidence type="ECO:0000313" key="1">
    <source>
        <dbReference type="EMBL" id="EPB84632.1"/>
    </source>
</evidence>
<dbReference type="InParanoid" id="S2J8A2"/>
<protein>
    <submittedName>
        <fullName evidence="1">Uncharacterized protein</fullName>
    </submittedName>
</protein>
<dbReference type="EMBL" id="KE124033">
    <property type="protein sequence ID" value="EPB84632.1"/>
    <property type="molecule type" value="Genomic_DNA"/>
</dbReference>
<organism evidence="1 2">
    <name type="scientific">Mucor circinelloides f. circinelloides (strain 1006PhL)</name>
    <name type="common">Mucormycosis agent</name>
    <name type="synonym">Calyptromyces circinelloides</name>
    <dbReference type="NCBI Taxonomy" id="1220926"/>
    <lineage>
        <taxon>Eukaryota</taxon>
        <taxon>Fungi</taxon>
        <taxon>Fungi incertae sedis</taxon>
        <taxon>Mucoromycota</taxon>
        <taxon>Mucoromycotina</taxon>
        <taxon>Mucoromycetes</taxon>
        <taxon>Mucorales</taxon>
        <taxon>Mucorineae</taxon>
        <taxon>Mucoraceae</taxon>
        <taxon>Mucor</taxon>
    </lineage>
</organism>
<accession>S2J8A2</accession>
<evidence type="ECO:0000313" key="2">
    <source>
        <dbReference type="Proteomes" id="UP000014254"/>
    </source>
</evidence>
<name>S2J8A2_MUCC1</name>
<gene>
    <name evidence="1" type="ORF">HMPREF1544_08575</name>
</gene>
<dbReference type="VEuPathDB" id="FungiDB:HMPREF1544_08575"/>
<dbReference type="OrthoDB" id="2276859at2759"/>
<sequence length="55" mass="6197">MASFLQRILLFKEKVSPVADAIKDQVNEAIDRSSSFDGILSPQLKRSLPNYRSCL</sequence>
<dbReference type="Proteomes" id="UP000014254">
    <property type="component" value="Unassembled WGS sequence"/>
</dbReference>
<dbReference type="AlphaFoldDB" id="S2J8A2"/>
<reference evidence="2" key="1">
    <citation type="submission" date="2013-05" db="EMBL/GenBank/DDBJ databases">
        <title>The Genome sequence of Mucor circinelloides f. circinelloides 1006PhL.</title>
        <authorList>
            <consortium name="The Broad Institute Genomics Platform"/>
            <person name="Cuomo C."/>
            <person name="Earl A."/>
            <person name="Findley K."/>
            <person name="Lee S.C."/>
            <person name="Walker B."/>
            <person name="Young S."/>
            <person name="Zeng Q."/>
            <person name="Gargeya S."/>
            <person name="Fitzgerald M."/>
            <person name="Haas B."/>
            <person name="Abouelleil A."/>
            <person name="Allen A.W."/>
            <person name="Alvarado L."/>
            <person name="Arachchi H.M."/>
            <person name="Berlin A.M."/>
            <person name="Chapman S.B."/>
            <person name="Gainer-Dewar J."/>
            <person name="Goldberg J."/>
            <person name="Griggs A."/>
            <person name="Gujja S."/>
            <person name="Hansen M."/>
            <person name="Howarth C."/>
            <person name="Imamovic A."/>
            <person name="Ireland A."/>
            <person name="Larimer J."/>
            <person name="McCowan C."/>
            <person name="Murphy C."/>
            <person name="Pearson M."/>
            <person name="Poon T.W."/>
            <person name="Priest M."/>
            <person name="Roberts A."/>
            <person name="Saif S."/>
            <person name="Shea T."/>
            <person name="Sisk P."/>
            <person name="Sykes S."/>
            <person name="Wortman J."/>
            <person name="Nusbaum C."/>
            <person name="Birren B."/>
        </authorList>
    </citation>
    <scope>NUCLEOTIDE SEQUENCE [LARGE SCALE GENOMIC DNA]</scope>
    <source>
        <strain evidence="2">1006PhL</strain>
    </source>
</reference>